<dbReference type="EMBL" id="JAACNO010000292">
    <property type="protein sequence ID" value="KAF4148325.1"/>
    <property type="molecule type" value="Genomic_DNA"/>
</dbReference>
<protein>
    <submittedName>
        <fullName evidence="2">Uncharacterized protein</fullName>
    </submittedName>
</protein>
<sequence length="156" mass="16816">MFRPHLEIVKRSIGAPAIHPEKDTSPSDVTIELGDKLASVNNISTLKNSVSDQTMKLSMKRKDTSTATLTERIDTIMNGRLDENVKPDGNLDSSTENVKRTTDGNFDTTTGANVEPTATTNDDNGTIATSGCADVMHSHTDLKKFSAGSIKLEPPK</sequence>
<proteinExistence type="predicted"/>
<evidence type="ECO:0000313" key="3">
    <source>
        <dbReference type="Proteomes" id="UP000704712"/>
    </source>
</evidence>
<reference evidence="2" key="1">
    <citation type="submission" date="2020-03" db="EMBL/GenBank/DDBJ databases">
        <title>Hybrid Assembly of Korean Phytophthora infestans isolates.</title>
        <authorList>
            <person name="Prokchorchik M."/>
            <person name="Lee Y."/>
            <person name="Seo J."/>
            <person name="Cho J.-H."/>
            <person name="Park Y.-E."/>
            <person name="Jang D.-C."/>
            <person name="Im J.-S."/>
            <person name="Choi J.-G."/>
            <person name="Park H.-J."/>
            <person name="Lee G.-B."/>
            <person name="Lee Y.-G."/>
            <person name="Hong S.-Y."/>
            <person name="Cho K."/>
            <person name="Sohn K.H."/>
        </authorList>
    </citation>
    <scope>NUCLEOTIDE SEQUENCE</scope>
    <source>
        <strain evidence="2">KR_2_A2</strain>
    </source>
</reference>
<comment type="caution">
    <text evidence="2">The sequence shown here is derived from an EMBL/GenBank/DDBJ whole genome shotgun (WGS) entry which is preliminary data.</text>
</comment>
<dbReference type="AlphaFoldDB" id="A0A8S9V5E1"/>
<accession>A0A8S9V5E1</accession>
<feature type="compositionally biased region" description="Polar residues" evidence="1">
    <location>
        <begin position="103"/>
        <end position="125"/>
    </location>
</feature>
<evidence type="ECO:0000256" key="1">
    <source>
        <dbReference type="SAM" id="MobiDB-lite"/>
    </source>
</evidence>
<feature type="region of interest" description="Disordered" evidence="1">
    <location>
        <begin position="81"/>
        <end position="125"/>
    </location>
</feature>
<name>A0A8S9V5E1_PHYIN</name>
<evidence type="ECO:0000313" key="2">
    <source>
        <dbReference type="EMBL" id="KAF4148325.1"/>
    </source>
</evidence>
<dbReference type="Proteomes" id="UP000704712">
    <property type="component" value="Unassembled WGS sequence"/>
</dbReference>
<gene>
    <name evidence="2" type="ORF">GN958_ATG02457</name>
</gene>
<organism evidence="2 3">
    <name type="scientific">Phytophthora infestans</name>
    <name type="common">Potato late blight agent</name>
    <name type="synonym">Botrytis infestans</name>
    <dbReference type="NCBI Taxonomy" id="4787"/>
    <lineage>
        <taxon>Eukaryota</taxon>
        <taxon>Sar</taxon>
        <taxon>Stramenopiles</taxon>
        <taxon>Oomycota</taxon>
        <taxon>Peronosporomycetes</taxon>
        <taxon>Peronosporales</taxon>
        <taxon>Peronosporaceae</taxon>
        <taxon>Phytophthora</taxon>
    </lineage>
</organism>